<keyword evidence="1" id="KW-0175">Coiled coil</keyword>
<evidence type="ECO:0000256" key="1">
    <source>
        <dbReference type="SAM" id="Coils"/>
    </source>
</evidence>
<dbReference type="InterPro" id="IPR052825">
    <property type="entry name" value="CCD-Prefoldin_beta-like"/>
</dbReference>
<evidence type="ECO:0000313" key="3">
    <source>
        <dbReference type="Proteomes" id="UP000503349"/>
    </source>
</evidence>
<dbReference type="PANTHER" id="PTHR34479:SF1">
    <property type="entry name" value="COILED-COIL DOMAIN-CONTAINING PROTEIN 30"/>
    <property type="match status" value="1"/>
</dbReference>
<evidence type="ECO:0000313" key="2">
    <source>
        <dbReference type="EMBL" id="KAF3690002.1"/>
    </source>
</evidence>
<reference evidence="3" key="2">
    <citation type="submission" date="2019-02" db="EMBL/GenBank/DDBJ databases">
        <title>Opniocepnalus argus Var Kimnra genome.</title>
        <authorList>
            <person name="Zhou C."/>
            <person name="Xiao S."/>
        </authorList>
    </citation>
    <scope>NUCLEOTIDE SEQUENCE [LARGE SCALE GENOMIC DNA]</scope>
</reference>
<dbReference type="Gene3D" id="1.10.287.1490">
    <property type="match status" value="1"/>
</dbReference>
<keyword evidence="3" id="KW-1185">Reference proteome</keyword>
<dbReference type="AlphaFoldDB" id="A0A6G1PID0"/>
<reference evidence="2 3" key="1">
    <citation type="submission" date="2019-02" db="EMBL/GenBank/DDBJ databases">
        <title>Opniocepnalus argus genome.</title>
        <authorList>
            <person name="Zhou C."/>
            <person name="Xiao S."/>
        </authorList>
    </citation>
    <scope>NUCLEOTIDE SEQUENCE [LARGE SCALE GENOMIC DNA]</scope>
    <source>
        <strain evidence="2">OARG1902GOOAL</strain>
        <tissue evidence="2">Muscle</tissue>
    </source>
</reference>
<dbReference type="Proteomes" id="UP000503349">
    <property type="component" value="Chromosome 5"/>
</dbReference>
<organism evidence="2 3">
    <name type="scientific">Channa argus</name>
    <name type="common">Northern snakehead</name>
    <name type="synonym">Ophicephalus argus</name>
    <dbReference type="NCBI Taxonomy" id="215402"/>
    <lineage>
        <taxon>Eukaryota</taxon>
        <taxon>Metazoa</taxon>
        <taxon>Chordata</taxon>
        <taxon>Craniata</taxon>
        <taxon>Vertebrata</taxon>
        <taxon>Euteleostomi</taxon>
        <taxon>Actinopterygii</taxon>
        <taxon>Neopterygii</taxon>
        <taxon>Teleostei</taxon>
        <taxon>Neoteleostei</taxon>
        <taxon>Acanthomorphata</taxon>
        <taxon>Anabantaria</taxon>
        <taxon>Anabantiformes</taxon>
        <taxon>Channoidei</taxon>
        <taxon>Channidae</taxon>
        <taxon>Channa</taxon>
    </lineage>
</organism>
<proteinExistence type="predicted"/>
<gene>
    <name evidence="2" type="ORF">EXN66_Car005674</name>
</gene>
<dbReference type="PANTHER" id="PTHR34479">
    <property type="entry name" value="COILED-COIL DOMAIN-CONTAINING PROTEIN 30"/>
    <property type="match status" value="1"/>
</dbReference>
<name>A0A6G1PID0_CHAAH</name>
<sequence>MDKLQEELEQMSAWFSEEGLAQDSPKEAQLCVLWRAHQATRSRLICVTRDLDIQRSQHLAEMAEVRKSLEQIRVFTDQKDVLAQKIQDENDLLKDRLQGLLSIQDAQTSEVAKMLYQQGLTELIPSSPSEQVAYLLVERASLLEIIETPDKLTADRNTNSPLGTGTEMPNIYTQQSAHKGAPRHSQSPWKRLFGLHKVSQSKHIPVEVRCLTGQSSIVERERSRLERDLEEGSRRLAMAHSEIRRLTDELESAHLTQRTYEPELQAAQQEVEQLGQEVEKLKKYEMVELRKAKELNDRLDLEIRALRSRVRTLDSEKKSLQQMVVCLQEEVEQLNSELQQLQAVHGQAAELAQSNTNCRMFKEKLSTETRCFSEKEEKVSA</sequence>
<protein>
    <submittedName>
        <fullName evidence="2">Coiled-coil domain-containing protein 30 Prefoldin subunit 6-like protein</fullName>
    </submittedName>
</protein>
<feature type="coiled-coil region" evidence="1">
    <location>
        <begin position="229"/>
        <end position="351"/>
    </location>
</feature>
<accession>A0A6G1PID0</accession>
<dbReference type="EMBL" id="CM015716">
    <property type="protein sequence ID" value="KAF3690002.1"/>
    <property type="molecule type" value="Genomic_DNA"/>
</dbReference>